<evidence type="ECO:0000256" key="5">
    <source>
        <dbReference type="ARBA" id="ARBA00023136"/>
    </source>
</evidence>
<evidence type="ECO:0000256" key="1">
    <source>
        <dbReference type="ARBA" id="ARBA00004141"/>
    </source>
</evidence>
<dbReference type="Proteomes" id="UP001500851">
    <property type="component" value="Unassembled WGS sequence"/>
</dbReference>
<organism evidence="9 10">
    <name type="scientific">Leucobacter iarius</name>
    <dbReference type="NCBI Taxonomy" id="333963"/>
    <lineage>
        <taxon>Bacteria</taxon>
        <taxon>Bacillati</taxon>
        <taxon>Actinomycetota</taxon>
        <taxon>Actinomycetes</taxon>
        <taxon>Micrococcales</taxon>
        <taxon>Microbacteriaceae</taxon>
        <taxon>Leucobacter</taxon>
    </lineage>
</organism>
<dbReference type="PANTHER" id="PTHR30477">
    <property type="entry name" value="ABC-TRANSPORTER METAL-BINDING PROTEIN"/>
    <property type="match status" value="1"/>
</dbReference>
<keyword evidence="3 6" id="KW-0812">Transmembrane</keyword>
<evidence type="ECO:0000256" key="6">
    <source>
        <dbReference type="RuleBase" id="RU003943"/>
    </source>
</evidence>
<sequence>MDAGLIEIFSLPFMGRALATLAVLAVAAGVVGIGISFRELEFVSDGLVHAVFPGLVVGAAIGGSDFVLPGAIIAALIAAVLFTLLERAGRVGSDAAIAVVLTGLFSLGVVLVSRQQGYVSQLEDLLFGRLLTVTAAQLWQVTVVAVLAVIVLAIGWRAQLFRAFDPEGFRAAGFRPLVTDLTLSVAVALLVVAGVQALGVLMVLAILTVPMAAARLLTGRLGLLVPIAILVPLIAGVAGLWLSFVWSVGAGATVSPGATVVLVLVALYALAVGWRLLRGRVPGTRAKRASDAADRADAPAPVGVTAGGDAA</sequence>
<protein>
    <submittedName>
        <fullName evidence="9">Metal ABC transporter permease</fullName>
    </submittedName>
</protein>
<keyword evidence="10" id="KW-1185">Reference proteome</keyword>
<dbReference type="Gene3D" id="1.10.3470.10">
    <property type="entry name" value="ABC transporter involved in vitamin B12 uptake, BtuC"/>
    <property type="match status" value="1"/>
</dbReference>
<feature type="transmembrane region" description="Helical" evidence="8">
    <location>
        <begin position="97"/>
        <end position="117"/>
    </location>
</feature>
<dbReference type="InterPro" id="IPR001626">
    <property type="entry name" value="ABC_TroCD"/>
</dbReference>
<dbReference type="RefSeq" id="WP_344028747.1">
    <property type="nucleotide sequence ID" value="NZ_BAAAOB010000001.1"/>
</dbReference>
<feature type="transmembrane region" description="Helical" evidence="8">
    <location>
        <begin position="224"/>
        <end position="246"/>
    </location>
</feature>
<dbReference type="InterPro" id="IPR037294">
    <property type="entry name" value="ABC_BtuC-like"/>
</dbReference>
<comment type="similarity">
    <text evidence="2 6">Belongs to the ABC-3 integral membrane protein family.</text>
</comment>
<name>A0ABN2L8B0_9MICO</name>
<keyword evidence="5 8" id="KW-0472">Membrane</keyword>
<dbReference type="PANTHER" id="PTHR30477:SF13">
    <property type="entry name" value="IRON TRANSPORT SYSTEM MEMBRANE PROTEIN HI_0360-RELATED"/>
    <property type="match status" value="1"/>
</dbReference>
<dbReference type="EMBL" id="BAAAOB010000001">
    <property type="protein sequence ID" value="GAA1778733.1"/>
    <property type="molecule type" value="Genomic_DNA"/>
</dbReference>
<comment type="subcellular location">
    <subcellularLocation>
        <location evidence="6">Cell membrane</location>
        <topology evidence="6">Multi-pass membrane protein</topology>
    </subcellularLocation>
    <subcellularLocation>
        <location evidence="1">Membrane</location>
        <topology evidence="1">Multi-pass membrane protein</topology>
    </subcellularLocation>
</comment>
<evidence type="ECO:0000256" key="3">
    <source>
        <dbReference type="ARBA" id="ARBA00022692"/>
    </source>
</evidence>
<evidence type="ECO:0000256" key="7">
    <source>
        <dbReference type="SAM" id="MobiDB-lite"/>
    </source>
</evidence>
<gene>
    <name evidence="9" type="ORF">GCM10009768_04520</name>
</gene>
<evidence type="ECO:0000256" key="8">
    <source>
        <dbReference type="SAM" id="Phobius"/>
    </source>
</evidence>
<dbReference type="Pfam" id="PF00950">
    <property type="entry name" value="ABC-3"/>
    <property type="match status" value="1"/>
</dbReference>
<evidence type="ECO:0000256" key="2">
    <source>
        <dbReference type="ARBA" id="ARBA00008034"/>
    </source>
</evidence>
<feature type="transmembrane region" description="Helical" evidence="8">
    <location>
        <begin position="258"/>
        <end position="277"/>
    </location>
</feature>
<keyword evidence="6" id="KW-0813">Transport</keyword>
<keyword evidence="4 8" id="KW-1133">Transmembrane helix</keyword>
<dbReference type="SUPFAM" id="SSF81345">
    <property type="entry name" value="ABC transporter involved in vitamin B12 uptake, BtuC"/>
    <property type="match status" value="1"/>
</dbReference>
<feature type="compositionally biased region" description="Basic and acidic residues" evidence="7">
    <location>
        <begin position="288"/>
        <end position="297"/>
    </location>
</feature>
<feature type="region of interest" description="Disordered" evidence="7">
    <location>
        <begin position="288"/>
        <end position="311"/>
    </location>
</feature>
<accession>A0ABN2L8B0</accession>
<comment type="caution">
    <text evidence="9">The sequence shown here is derived from an EMBL/GenBank/DDBJ whole genome shotgun (WGS) entry which is preliminary data.</text>
</comment>
<feature type="transmembrane region" description="Helical" evidence="8">
    <location>
        <begin position="13"/>
        <end position="35"/>
    </location>
</feature>
<evidence type="ECO:0000256" key="4">
    <source>
        <dbReference type="ARBA" id="ARBA00022989"/>
    </source>
</evidence>
<evidence type="ECO:0000313" key="9">
    <source>
        <dbReference type="EMBL" id="GAA1778733.1"/>
    </source>
</evidence>
<evidence type="ECO:0000313" key="10">
    <source>
        <dbReference type="Proteomes" id="UP001500851"/>
    </source>
</evidence>
<feature type="transmembrane region" description="Helical" evidence="8">
    <location>
        <begin position="137"/>
        <end position="156"/>
    </location>
</feature>
<proteinExistence type="inferred from homology"/>
<reference evidence="9 10" key="1">
    <citation type="journal article" date="2019" name="Int. J. Syst. Evol. Microbiol.">
        <title>The Global Catalogue of Microorganisms (GCM) 10K type strain sequencing project: providing services to taxonomists for standard genome sequencing and annotation.</title>
        <authorList>
            <consortium name="The Broad Institute Genomics Platform"/>
            <consortium name="The Broad Institute Genome Sequencing Center for Infectious Disease"/>
            <person name="Wu L."/>
            <person name="Ma J."/>
        </authorList>
    </citation>
    <scope>NUCLEOTIDE SEQUENCE [LARGE SCALE GENOMIC DNA]</scope>
    <source>
        <strain evidence="9 10">JCM 14736</strain>
    </source>
</reference>
<feature type="transmembrane region" description="Helical" evidence="8">
    <location>
        <begin position="42"/>
        <end position="61"/>
    </location>
</feature>